<evidence type="ECO:0000313" key="1">
    <source>
        <dbReference type="EMBL" id="EEG70199.1"/>
    </source>
</evidence>
<comment type="caution">
    <text evidence="1">The sequence shown here is derived from an EMBL/GenBank/DDBJ whole genome shotgun (WGS) entry which is preliminary data.</text>
</comment>
<accession>C0BUZ6</accession>
<protein>
    <submittedName>
        <fullName evidence="1">Uncharacterized protein</fullName>
    </submittedName>
</protein>
<sequence length="46" mass="5338">MRSTPSLCSDFSALIANLQKILFQARMRFLTLHASLFLFMQSQDCR</sequence>
<dbReference type="AlphaFoldDB" id="C0BUZ6"/>
<evidence type="ECO:0000313" key="2">
    <source>
        <dbReference type="Proteomes" id="UP000003875"/>
    </source>
</evidence>
<dbReference type="EMBL" id="ABXX02000005">
    <property type="protein sequence ID" value="EEG70199.1"/>
    <property type="molecule type" value="Genomic_DNA"/>
</dbReference>
<proteinExistence type="predicted"/>
<organism evidence="1 2">
    <name type="scientific">Bifidobacterium pseudocatenulatum DSM 20438 = JCM 1200 = LMG 10505</name>
    <dbReference type="NCBI Taxonomy" id="547043"/>
    <lineage>
        <taxon>Bacteria</taxon>
        <taxon>Bacillati</taxon>
        <taxon>Actinomycetota</taxon>
        <taxon>Actinomycetes</taxon>
        <taxon>Bifidobacteriales</taxon>
        <taxon>Bifidobacteriaceae</taxon>
        <taxon>Bifidobacterium</taxon>
    </lineage>
</organism>
<gene>
    <name evidence="1" type="ORF">BIFPSEUDO_04237</name>
</gene>
<reference evidence="1 2" key="1">
    <citation type="submission" date="2009-02" db="EMBL/GenBank/DDBJ databases">
        <title>Draft genome sequence of Bifidobacterium pseudocatenulatum (DSM 20438).</title>
        <authorList>
            <person name="Sudarsanam P."/>
            <person name="Ley R."/>
            <person name="Guruge J."/>
            <person name="Turnbaugh P.J."/>
            <person name="Mahowald M."/>
            <person name="Liep D."/>
            <person name="Gordon J."/>
        </authorList>
    </citation>
    <scope>NUCLEOTIDE SEQUENCE [LARGE SCALE GENOMIC DNA]</scope>
    <source>
        <strain evidence="1 2">DSM 20438</strain>
    </source>
</reference>
<name>C0BUZ6_BIFPS</name>
<reference evidence="1 2" key="2">
    <citation type="submission" date="2009-02" db="EMBL/GenBank/DDBJ databases">
        <authorList>
            <person name="Fulton L."/>
            <person name="Clifton S."/>
            <person name="Fulton B."/>
            <person name="Xu J."/>
            <person name="Minx P."/>
            <person name="Pepin K.H."/>
            <person name="Johnson M."/>
            <person name="Bhonagiri V."/>
            <person name="Nash W.E."/>
            <person name="Mardis E.R."/>
            <person name="Wilson R.K."/>
        </authorList>
    </citation>
    <scope>NUCLEOTIDE SEQUENCE [LARGE SCALE GENOMIC DNA]</scope>
    <source>
        <strain evidence="1 2">DSM 20438</strain>
    </source>
</reference>
<dbReference type="Proteomes" id="UP000003875">
    <property type="component" value="Unassembled WGS sequence"/>
</dbReference>